<dbReference type="GO" id="GO:0003676">
    <property type="term" value="F:nucleic acid binding"/>
    <property type="evidence" value="ECO:0007669"/>
    <property type="project" value="InterPro"/>
</dbReference>
<reference evidence="4" key="1">
    <citation type="journal article" date="2022" name="Plant J.">
        <title>Strategies of tolerance reflected in two North American maple genomes.</title>
        <authorList>
            <person name="McEvoy S.L."/>
            <person name="Sezen U.U."/>
            <person name="Trouern-Trend A."/>
            <person name="McMahon S.M."/>
            <person name="Schaberg P.G."/>
            <person name="Yang J."/>
            <person name="Wegrzyn J.L."/>
            <person name="Swenson N.G."/>
        </authorList>
    </citation>
    <scope>NUCLEOTIDE SEQUENCE</scope>
    <source>
        <strain evidence="4">NS2018</strain>
    </source>
</reference>
<evidence type="ECO:0000313" key="5">
    <source>
        <dbReference type="Proteomes" id="UP001168877"/>
    </source>
</evidence>
<keyword evidence="1" id="KW-0863">Zinc-finger</keyword>
<keyword evidence="1" id="KW-0479">Metal-binding</keyword>
<dbReference type="InterPro" id="IPR001878">
    <property type="entry name" value="Znf_CCHC"/>
</dbReference>
<dbReference type="InterPro" id="IPR036875">
    <property type="entry name" value="Znf_CCHC_sf"/>
</dbReference>
<feature type="domain" description="CCHC-type" evidence="3">
    <location>
        <begin position="533"/>
        <end position="549"/>
    </location>
</feature>
<feature type="region of interest" description="Disordered" evidence="2">
    <location>
        <begin position="504"/>
        <end position="527"/>
    </location>
</feature>
<dbReference type="GO" id="GO:0008270">
    <property type="term" value="F:zinc ion binding"/>
    <property type="evidence" value="ECO:0007669"/>
    <property type="project" value="UniProtKB-KW"/>
</dbReference>
<gene>
    <name evidence="4" type="ORF">LWI29_022899</name>
</gene>
<protein>
    <recommendedName>
        <fullName evidence="3">CCHC-type domain-containing protein</fullName>
    </recommendedName>
</protein>
<evidence type="ECO:0000256" key="2">
    <source>
        <dbReference type="SAM" id="MobiDB-lite"/>
    </source>
</evidence>
<feature type="compositionally biased region" description="Basic residues" evidence="2">
    <location>
        <begin position="517"/>
        <end position="527"/>
    </location>
</feature>
<comment type="caution">
    <text evidence="4">The sequence shown here is derived from an EMBL/GenBank/DDBJ whole genome shotgun (WGS) entry which is preliminary data.</text>
</comment>
<dbReference type="PROSITE" id="PS50158">
    <property type="entry name" value="ZF_CCHC"/>
    <property type="match status" value="1"/>
</dbReference>
<keyword evidence="5" id="KW-1185">Reference proteome</keyword>
<dbReference type="Proteomes" id="UP001168877">
    <property type="component" value="Unassembled WGS sequence"/>
</dbReference>
<dbReference type="AlphaFoldDB" id="A0AA39T5F1"/>
<dbReference type="PANTHER" id="PTHR47481">
    <property type="match status" value="1"/>
</dbReference>
<dbReference type="EMBL" id="JAUESC010000003">
    <property type="protein sequence ID" value="KAK0601295.1"/>
    <property type="molecule type" value="Genomic_DNA"/>
</dbReference>
<dbReference type="Gene3D" id="4.10.60.10">
    <property type="entry name" value="Zinc finger, CCHC-type"/>
    <property type="match status" value="1"/>
</dbReference>
<evidence type="ECO:0000313" key="4">
    <source>
        <dbReference type="EMBL" id="KAK0601295.1"/>
    </source>
</evidence>
<reference evidence="4" key="2">
    <citation type="submission" date="2023-06" db="EMBL/GenBank/DDBJ databases">
        <authorList>
            <person name="Swenson N.G."/>
            <person name="Wegrzyn J.L."/>
            <person name="Mcevoy S.L."/>
        </authorList>
    </citation>
    <scope>NUCLEOTIDE SEQUENCE</scope>
    <source>
        <strain evidence="4">NS2018</strain>
        <tissue evidence="4">Leaf</tissue>
    </source>
</reference>
<evidence type="ECO:0000259" key="3">
    <source>
        <dbReference type="PROSITE" id="PS50158"/>
    </source>
</evidence>
<dbReference type="SUPFAM" id="SSF57756">
    <property type="entry name" value="Retrovirus zinc finger-like domains"/>
    <property type="match status" value="1"/>
</dbReference>
<name>A0AA39T5F1_ACESA</name>
<dbReference type="Pfam" id="PF14223">
    <property type="entry name" value="Retrotran_gag_2"/>
    <property type="match status" value="1"/>
</dbReference>
<evidence type="ECO:0000256" key="1">
    <source>
        <dbReference type="PROSITE-ProRule" id="PRU00047"/>
    </source>
</evidence>
<accession>A0AA39T5F1</accession>
<dbReference type="PANTHER" id="PTHR47481:SF22">
    <property type="entry name" value="RETROTRANSPOSON GAG DOMAIN-CONTAINING PROTEIN"/>
    <property type="match status" value="1"/>
</dbReference>
<organism evidence="4 5">
    <name type="scientific">Acer saccharum</name>
    <name type="common">Sugar maple</name>
    <dbReference type="NCBI Taxonomy" id="4024"/>
    <lineage>
        <taxon>Eukaryota</taxon>
        <taxon>Viridiplantae</taxon>
        <taxon>Streptophyta</taxon>
        <taxon>Embryophyta</taxon>
        <taxon>Tracheophyta</taxon>
        <taxon>Spermatophyta</taxon>
        <taxon>Magnoliopsida</taxon>
        <taxon>eudicotyledons</taxon>
        <taxon>Gunneridae</taxon>
        <taxon>Pentapetalae</taxon>
        <taxon>rosids</taxon>
        <taxon>malvids</taxon>
        <taxon>Sapindales</taxon>
        <taxon>Sapindaceae</taxon>
        <taxon>Hippocastanoideae</taxon>
        <taxon>Acereae</taxon>
        <taxon>Acer</taxon>
    </lineage>
</organism>
<keyword evidence="1" id="KW-0862">Zinc</keyword>
<sequence>MIALALSVVAAKVVEYLVEIALALSVVAVKVEEYLVGIDLSVVAAKVVEYLVEIALALSVVAAKVVEYLVEIALALSVVVAKVGEYLVRIDLSVVAAKVVEYLVEIGLALSVVAAKVEEYLVGIDLSVVAAKVVEYLVEIALALSVVAVKVEEYLVEIGLALSVVAAKVEEYLVGIDLSVVAAKVVEYLVEIGLALSVVAAKVEEYLVGIDLSVVAAKVVEYLVEIALYVAAKVWECLVAPIARPFRYIWNYKTNFDNFKTEETWIPSHRDYDAFESRRSTLKEILDALSDPEVNMVFDLSPEMATSTTKHEVEKFDGTNDFAVWKMKMSALLGNLGLDEALEGEDKMPSTYTEEKKKDIMKRAFNTLIFSLSDKVLREIAKMKTAAEVWLKLESLYMTKSLSSRLYLKGRFFTFKMQDGKNLQDHIDEFNKLCLDLENIQIEYEDEDKALVLLHSLPKSYENFVDILKHGRETLSLEDVISALNSKDFQRKCEMKEQLGESLIVRGRTDKRDQKSRGKSRSKSRGGHKKSIKCYYCHEEGHIRKFCTKRKKGGKEKDTAIGDAAVVEYGEAEMYVRDTGSSPLYENINTKNDVGIEVEQHEDLNFQPPQGVSNLGNELEVHDREEFDDNAEEETYEIQNELEGYQLARDRVRRDRRAPQKYGYADLISFSLAFDQHQWQKISQTTKTFHTTLLLLEITILKNMDFSSLAKTLSLNLTLKLDQSNHVYWIGFRNADDV</sequence>
<feature type="compositionally biased region" description="Basic and acidic residues" evidence="2">
    <location>
        <begin position="507"/>
        <end position="516"/>
    </location>
</feature>
<proteinExistence type="predicted"/>